<dbReference type="SUPFAM" id="SSF53756">
    <property type="entry name" value="UDP-Glycosyltransferase/glycogen phosphorylase"/>
    <property type="match status" value="1"/>
</dbReference>
<reference evidence="1 2" key="1">
    <citation type="submission" date="2013-11" db="EMBL/GenBank/DDBJ databases">
        <title>The Genome Sequence of Phytophthora parasitica P1976.</title>
        <authorList>
            <consortium name="The Broad Institute Genomics Platform"/>
            <person name="Russ C."/>
            <person name="Tyler B."/>
            <person name="Panabieres F."/>
            <person name="Shan W."/>
            <person name="Tripathy S."/>
            <person name="Grunwald N."/>
            <person name="Machado M."/>
            <person name="Johnson C.S."/>
            <person name="Walker B."/>
            <person name="Young S."/>
            <person name="Zeng Q."/>
            <person name="Gargeya S."/>
            <person name="Fitzgerald M."/>
            <person name="Haas B."/>
            <person name="Abouelleil A."/>
            <person name="Allen A.W."/>
            <person name="Alvarado L."/>
            <person name="Arachchi H.M."/>
            <person name="Berlin A.M."/>
            <person name="Chapman S.B."/>
            <person name="Gainer-Dewar J."/>
            <person name="Goldberg J."/>
            <person name="Griggs A."/>
            <person name="Gujja S."/>
            <person name="Hansen M."/>
            <person name="Howarth C."/>
            <person name="Imamovic A."/>
            <person name="Ireland A."/>
            <person name="Larimer J."/>
            <person name="McCowan C."/>
            <person name="Murphy C."/>
            <person name="Pearson M."/>
            <person name="Poon T.W."/>
            <person name="Priest M."/>
            <person name="Roberts A."/>
            <person name="Saif S."/>
            <person name="Shea T."/>
            <person name="Sisk P."/>
            <person name="Sykes S."/>
            <person name="Wortman J."/>
            <person name="Nusbaum C."/>
            <person name="Birren B."/>
        </authorList>
    </citation>
    <scope>NUCLEOTIDE SEQUENCE [LARGE SCALE GENOMIC DNA]</scope>
    <source>
        <strain evidence="1 2">P1976</strain>
    </source>
</reference>
<sequence length="378" mass="41465">MNSVRLLVLGNGAAGAEKQALALGSRLRKKLLDKHAPGLACSPVECVRVTLRRSHVIPPVLQIFGAKLTRNSLFGYKEQDTSRLFPMQKDTNRLDVVIGCGRSTVALCAAMKLMNPKRTFNVQIQHPRVPLTWFDAVVAPKHDFPRGKGSANNLFLTSGTVHNIPPKLLQQHGCEWSDEFDEKLQKRRTRVVWLLGGPCRGFGFTEQDAEEMADEFIRALPGGDDVAVLVTFSRRTPPNVQSVIRRCLKARFPVPGQLLVWDSTEDRNPYYALLSTASCVVTTPDSISMTTEAIASGKPVFTIGVENCKGKFLRFHKSLFESNATAPFTGDAVASALRDIHEHYASSGAAALETEISTIIETIATDIHTALKQIGTNS</sequence>
<evidence type="ECO:0008006" key="3">
    <source>
        <dbReference type="Google" id="ProtNLM"/>
    </source>
</evidence>
<dbReference type="Pfam" id="PF06258">
    <property type="entry name" value="Mito_fiss_Elm1"/>
    <property type="match status" value="1"/>
</dbReference>
<name>A0A081A4Y2_PHYNI</name>
<dbReference type="OrthoDB" id="1856981at2759"/>
<accession>A0A081A4Y2</accession>
<organism evidence="1 2">
    <name type="scientific">Phytophthora nicotianae P1976</name>
    <dbReference type="NCBI Taxonomy" id="1317066"/>
    <lineage>
        <taxon>Eukaryota</taxon>
        <taxon>Sar</taxon>
        <taxon>Stramenopiles</taxon>
        <taxon>Oomycota</taxon>
        <taxon>Peronosporomycetes</taxon>
        <taxon>Peronosporales</taxon>
        <taxon>Peronosporaceae</taxon>
        <taxon>Phytophthora</taxon>
    </lineage>
</organism>
<protein>
    <recommendedName>
        <fullName evidence="3">Mitochondrial fission protein ELM1</fullName>
    </recommendedName>
</protein>
<evidence type="ECO:0000313" key="2">
    <source>
        <dbReference type="Proteomes" id="UP000028582"/>
    </source>
</evidence>
<dbReference type="AlphaFoldDB" id="A0A081A4Y2"/>
<comment type="caution">
    <text evidence="1">The sequence shown here is derived from an EMBL/GenBank/DDBJ whole genome shotgun (WGS) entry which is preliminary data.</text>
</comment>
<gene>
    <name evidence="1" type="ORF">F444_10187</name>
</gene>
<dbReference type="PANTHER" id="PTHR33986">
    <property type="entry name" value="OS02G0535700 PROTEIN"/>
    <property type="match status" value="1"/>
</dbReference>
<dbReference type="PANTHER" id="PTHR33986:SF15">
    <property type="entry name" value="MITOCHONDRIAL FISSION PROTEIN ELM1"/>
    <property type="match status" value="1"/>
</dbReference>
<dbReference type="Proteomes" id="UP000028582">
    <property type="component" value="Unassembled WGS sequence"/>
</dbReference>
<dbReference type="EMBL" id="ANJA01001836">
    <property type="protein sequence ID" value="ETO73943.1"/>
    <property type="molecule type" value="Genomic_DNA"/>
</dbReference>
<proteinExistence type="predicted"/>
<dbReference type="InterPro" id="IPR009367">
    <property type="entry name" value="Elm1-like"/>
</dbReference>
<evidence type="ECO:0000313" key="1">
    <source>
        <dbReference type="EMBL" id="ETO73943.1"/>
    </source>
</evidence>